<organism evidence="2 3">
    <name type="scientific">Micromonospora avicenniae</name>
    <dbReference type="NCBI Taxonomy" id="1198245"/>
    <lineage>
        <taxon>Bacteria</taxon>
        <taxon>Bacillati</taxon>
        <taxon>Actinomycetota</taxon>
        <taxon>Actinomycetes</taxon>
        <taxon>Micromonosporales</taxon>
        <taxon>Micromonosporaceae</taxon>
        <taxon>Micromonospora</taxon>
    </lineage>
</organism>
<reference evidence="2 3" key="1">
    <citation type="submission" date="2017-01" db="EMBL/GenBank/DDBJ databases">
        <authorList>
            <person name="Mah S.A."/>
            <person name="Swanson W.J."/>
            <person name="Moy G.W."/>
            <person name="Vacquier V.D."/>
        </authorList>
    </citation>
    <scope>NUCLEOTIDE SEQUENCE [LARGE SCALE GENOMIC DNA]</scope>
    <source>
        <strain evidence="2 3">DSM 45758</strain>
    </source>
</reference>
<evidence type="ECO:0000313" key="3">
    <source>
        <dbReference type="Proteomes" id="UP000186004"/>
    </source>
</evidence>
<accession>A0A1N7DCL9</accession>
<dbReference type="Proteomes" id="UP000186004">
    <property type="component" value="Unassembled WGS sequence"/>
</dbReference>
<keyword evidence="1" id="KW-0732">Signal</keyword>
<gene>
    <name evidence="2" type="ORF">SAMN05444858_11628</name>
</gene>
<keyword evidence="3" id="KW-1185">Reference proteome</keyword>
<feature type="chain" id="PRO_5038390170" description="Septum formation-related domain-containing protein" evidence="1">
    <location>
        <begin position="26"/>
        <end position="328"/>
    </location>
</feature>
<evidence type="ECO:0000256" key="1">
    <source>
        <dbReference type="SAM" id="SignalP"/>
    </source>
</evidence>
<evidence type="ECO:0000313" key="2">
    <source>
        <dbReference type="EMBL" id="SIR73566.1"/>
    </source>
</evidence>
<name>A0A1N7DCL9_9ACTN</name>
<evidence type="ECO:0008006" key="4">
    <source>
        <dbReference type="Google" id="ProtNLM"/>
    </source>
</evidence>
<dbReference type="STRING" id="1198245.SAMN05444858_11628"/>
<proteinExistence type="predicted"/>
<dbReference type="EMBL" id="FTNF01000016">
    <property type="protein sequence ID" value="SIR73566.1"/>
    <property type="molecule type" value="Genomic_DNA"/>
</dbReference>
<dbReference type="AlphaFoldDB" id="A0A1N7DCL9"/>
<dbReference type="PROSITE" id="PS51257">
    <property type="entry name" value="PROKAR_LIPOPROTEIN"/>
    <property type="match status" value="1"/>
</dbReference>
<feature type="signal peptide" evidence="1">
    <location>
        <begin position="1"/>
        <end position="25"/>
    </location>
</feature>
<sequence>MVVRAVGSRVAVVLVGLALVGCAPAQKDPADGVAAGDPGGRGSWTSCVEVAPEMTTAGFMVTAKDAGALPPLDDGFSPVALVICGQETQQRPDGGQDRVLTERRTDEVDGLVASLRLPDEPFVAGPCTTELPGAPWLALIGADGRWTRPGMPLDRCGKLRPEVKGALAALPLSTVSTRTVAELVSAEAAKAGCSQDWKDMIAVETAMNPSSPRKALPEPFPAGRQIRLCVYELLKSDPGTGNFVHGTVLSPERRTAIGQALRDAGPVAACTEQASRFALLWPTSGEDPQTYVELDGCHRIMVVGGVLPPGRTVMAQGDAALAGLIDKR</sequence>
<protein>
    <recommendedName>
        <fullName evidence="4">Septum formation-related domain-containing protein</fullName>
    </recommendedName>
</protein>